<keyword evidence="8" id="KW-1185">Reference proteome</keyword>
<dbReference type="Pfam" id="PF00579">
    <property type="entry name" value="tRNA-synt_1b"/>
    <property type="match status" value="1"/>
</dbReference>
<dbReference type="Proteomes" id="UP000604825">
    <property type="component" value="Unassembled WGS sequence"/>
</dbReference>
<dbReference type="PANTHER" id="PTHR46264:SF5">
    <property type="entry name" value="TYROSINE--TRNA LIGASE"/>
    <property type="match status" value="1"/>
</dbReference>
<keyword evidence="3 6" id="KW-0067">ATP-binding</keyword>
<evidence type="ECO:0000313" key="7">
    <source>
        <dbReference type="EMBL" id="CAD6241838.1"/>
    </source>
</evidence>
<evidence type="ECO:0000256" key="4">
    <source>
        <dbReference type="ARBA" id="ARBA00022917"/>
    </source>
</evidence>
<reference evidence="7" key="1">
    <citation type="submission" date="2020-10" db="EMBL/GenBank/DDBJ databases">
        <authorList>
            <person name="Han B."/>
            <person name="Lu T."/>
            <person name="Zhao Q."/>
            <person name="Huang X."/>
            <person name="Zhao Y."/>
        </authorList>
    </citation>
    <scope>NUCLEOTIDE SEQUENCE</scope>
</reference>
<dbReference type="EMBL" id="CAJGYO010000007">
    <property type="protein sequence ID" value="CAD6241838.1"/>
    <property type="molecule type" value="Genomic_DNA"/>
</dbReference>
<evidence type="ECO:0000256" key="2">
    <source>
        <dbReference type="ARBA" id="ARBA00022741"/>
    </source>
</evidence>
<evidence type="ECO:0000256" key="6">
    <source>
        <dbReference type="RuleBase" id="RU363036"/>
    </source>
</evidence>
<dbReference type="GO" id="GO:0005524">
    <property type="term" value="F:ATP binding"/>
    <property type="evidence" value="ECO:0007669"/>
    <property type="project" value="UniProtKB-KW"/>
</dbReference>
<name>A0A811PBN1_9POAL</name>
<dbReference type="PIRSF" id="PIRSF006588">
    <property type="entry name" value="TyrRS_arch_euk"/>
    <property type="match status" value="1"/>
</dbReference>
<dbReference type="InterPro" id="IPR023617">
    <property type="entry name" value="Tyr-tRNA-ligase_arc/euk-type"/>
</dbReference>
<dbReference type="GO" id="GO:0004831">
    <property type="term" value="F:tyrosine-tRNA ligase activity"/>
    <property type="evidence" value="ECO:0007669"/>
    <property type="project" value="InterPro"/>
</dbReference>
<organism evidence="7 8">
    <name type="scientific">Miscanthus lutarioriparius</name>
    <dbReference type="NCBI Taxonomy" id="422564"/>
    <lineage>
        <taxon>Eukaryota</taxon>
        <taxon>Viridiplantae</taxon>
        <taxon>Streptophyta</taxon>
        <taxon>Embryophyta</taxon>
        <taxon>Tracheophyta</taxon>
        <taxon>Spermatophyta</taxon>
        <taxon>Magnoliopsida</taxon>
        <taxon>Liliopsida</taxon>
        <taxon>Poales</taxon>
        <taxon>Poaceae</taxon>
        <taxon>PACMAD clade</taxon>
        <taxon>Panicoideae</taxon>
        <taxon>Andropogonodae</taxon>
        <taxon>Andropogoneae</taxon>
        <taxon>Saccharinae</taxon>
        <taxon>Miscanthus</taxon>
    </lineage>
</organism>
<proteinExistence type="inferred from homology"/>
<evidence type="ECO:0000313" key="8">
    <source>
        <dbReference type="Proteomes" id="UP000604825"/>
    </source>
</evidence>
<dbReference type="InterPro" id="IPR014729">
    <property type="entry name" value="Rossmann-like_a/b/a_fold"/>
</dbReference>
<evidence type="ECO:0000256" key="5">
    <source>
        <dbReference type="ARBA" id="ARBA00023146"/>
    </source>
</evidence>
<comment type="similarity">
    <text evidence="6">Belongs to the class-I aminoacyl-tRNA synthetase family.</text>
</comment>
<keyword evidence="4 6" id="KW-0648">Protein biosynthesis</keyword>
<dbReference type="InterPro" id="IPR002305">
    <property type="entry name" value="aa-tRNA-synth_Ic"/>
</dbReference>
<protein>
    <recommendedName>
        <fullName evidence="9">Tyrosine--tRNA ligase</fullName>
    </recommendedName>
</protein>
<dbReference type="FunFam" id="3.40.50.620:FF:000103">
    <property type="entry name" value="tyrosine--tRNA ligase 1, cytoplasmic"/>
    <property type="match status" value="1"/>
</dbReference>
<dbReference type="SUPFAM" id="SSF52374">
    <property type="entry name" value="Nucleotidylyl transferase"/>
    <property type="match status" value="1"/>
</dbReference>
<dbReference type="AlphaFoldDB" id="A0A811PBN1"/>
<dbReference type="GO" id="GO:0005737">
    <property type="term" value="C:cytoplasm"/>
    <property type="evidence" value="ECO:0007669"/>
    <property type="project" value="TreeGrafter"/>
</dbReference>
<keyword evidence="1 6" id="KW-0436">Ligase</keyword>
<dbReference type="Gene3D" id="3.40.50.620">
    <property type="entry name" value="HUPs"/>
    <property type="match status" value="2"/>
</dbReference>
<keyword evidence="2 6" id="KW-0547">Nucleotide-binding</keyword>
<dbReference type="InterPro" id="IPR050489">
    <property type="entry name" value="Tyr-tRNA_synthase"/>
</dbReference>
<dbReference type="OrthoDB" id="647133at2759"/>
<dbReference type="PANTHER" id="PTHR46264">
    <property type="entry name" value="TYROSINE-TRNA LIGASE"/>
    <property type="match status" value="1"/>
</dbReference>
<comment type="caution">
    <text evidence="7">The sequence shown here is derived from an EMBL/GenBank/DDBJ whole genome shotgun (WGS) entry which is preliminary data.</text>
</comment>
<evidence type="ECO:0000256" key="1">
    <source>
        <dbReference type="ARBA" id="ARBA00022598"/>
    </source>
</evidence>
<gene>
    <name evidence="7" type="ORF">NCGR_LOCUS27507</name>
</gene>
<accession>A0A811PBN1</accession>
<dbReference type="GO" id="GO:0006437">
    <property type="term" value="P:tyrosyl-tRNA aminoacylation"/>
    <property type="evidence" value="ECO:0007669"/>
    <property type="project" value="TreeGrafter"/>
</dbReference>
<evidence type="ECO:0008006" key="9">
    <source>
        <dbReference type="Google" id="ProtNLM"/>
    </source>
</evidence>
<evidence type="ECO:0000256" key="3">
    <source>
        <dbReference type="ARBA" id="ARBA00022840"/>
    </source>
</evidence>
<sequence length="365" mass="42535">MNTSSDERFTVLRSIGEFIYEHELSVLLEKKLDPICYVWFEPSLTMDIEQGIMKTIYINKMLEAGCTVKILMADWLLQRHPRIGTDLNKIRAIGQYNIEMWKAAGMHLERVELIWLSDELDHHAVDYWTLAMDVSRKYTMERIASYCEYVKPYGPKILPAAEIFYPCMLVAVVLCQKLKVDIWLFSKDQRDFIMLARDYCEDINMGRKPTFLLHNILPCLLEDPEFQNEMDPGQTIFMQDEEDDLDFKMWRMFCPPKVAVCNPCLEYIKSLVFPWFGKFEVVQKEGNGSNKTFASMDELVVDYESGHVDPIDVKLAFVKAINSILEPVAEYFRRNTNAQALIAACKIPDQVTVDVWKIIMQNKEI</sequence>
<keyword evidence="5 6" id="KW-0030">Aminoacyl-tRNA synthetase</keyword>